<accession>A0A9P6UVY0</accession>
<feature type="compositionally biased region" description="Low complexity" evidence="1">
    <location>
        <begin position="223"/>
        <end position="237"/>
    </location>
</feature>
<feature type="region of interest" description="Disordered" evidence="1">
    <location>
        <begin position="371"/>
        <end position="401"/>
    </location>
</feature>
<comment type="caution">
    <text evidence="5">The sequence shown here is derived from an EMBL/GenBank/DDBJ whole genome shotgun (WGS) entry which is preliminary data.</text>
</comment>
<feature type="region of interest" description="Disordered" evidence="1">
    <location>
        <begin position="219"/>
        <end position="297"/>
    </location>
</feature>
<name>A0A9P6UVY0_9FUNG</name>
<feature type="region of interest" description="Disordered" evidence="1">
    <location>
        <begin position="1343"/>
        <end position="1378"/>
    </location>
</feature>
<feature type="compositionally biased region" description="Low complexity" evidence="1">
    <location>
        <begin position="40"/>
        <end position="68"/>
    </location>
</feature>
<dbReference type="Pfam" id="PF24919">
    <property type="entry name" value="Mug62"/>
    <property type="match status" value="1"/>
</dbReference>
<feature type="region of interest" description="Disordered" evidence="1">
    <location>
        <begin position="1"/>
        <end position="68"/>
    </location>
</feature>
<evidence type="ECO:0008006" key="7">
    <source>
        <dbReference type="Google" id="ProtNLM"/>
    </source>
</evidence>
<feature type="region of interest" description="Disordered" evidence="1">
    <location>
        <begin position="798"/>
        <end position="824"/>
    </location>
</feature>
<dbReference type="Gene3D" id="3.30.300.30">
    <property type="match status" value="1"/>
</dbReference>
<feature type="domain" description="AMP-dependent synthetase/ligase" evidence="2">
    <location>
        <begin position="1741"/>
        <end position="1817"/>
    </location>
</feature>
<feature type="compositionally biased region" description="Polar residues" evidence="1">
    <location>
        <begin position="454"/>
        <end position="470"/>
    </location>
</feature>
<dbReference type="EMBL" id="JAAAIN010000042">
    <property type="protein sequence ID" value="KAG0322068.1"/>
    <property type="molecule type" value="Genomic_DNA"/>
</dbReference>
<dbReference type="Pfam" id="PF00501">
    <property type="entry name" value="AMP-binding"/>
    <property type="match status" value="2"/>
</dbReference>
<dbReference type="OrthoDB" id="69964at2759"/>
<feature type="compositionally biased region" description="Polar residues" evidence="1">
    <location>
        <begin position="260"/>
        <end position="270"/>
    </location>
</feature>
<evidence type="ECO:0000313" key="5">
    <source>
        <dbReference type="EMBL" id="KAG0322068.1"/>
    </source>
</evidence>
<dbReference type="PANTHER" id="PTHR22754:SF32">
    <property type="entry name" value="DISCO-INTERACTING PROTEIN 2"/>
    <property type="match status" value="1"/>
</dbReference>
<dbReference type="InterPro" id="IPR045851">
    <property type="entry name" value="AMP-bd_C_sf"/>
</dbReference>
<keyword evidence="6" id="KW-1185">Reference proteome</keyword>
<dbReference type="SUPFAM" id="SSF56801">
    <property type="entry name" value="Acetyl-CoA synthetase-like"/>
    <property type="match status" value="2"/>
</dbReference>
<feature type="region of interest" description="Disordered" evidence="1">
    <location>
        <begin position="2520"/>
        <end position="2544"/>
    </location>
</feature>
<gene>
    <name evidence="5" type="ORF">BGZ97_008976</name>
</gene>
<evidence type="ECO:0000259" key="3">
    <source>
        <dbReference type="Pfam" id="PF23024"/>
    </source>
</evidence>
<feature type="region of interest" description="Disordered" evidence="1">
    <location>
        <begin position="101"/>
        <end position="128"/>
    </location>
</feature>
<dbReference type="Proteomes" id="UP000823405">
    <property type="component" value="Unassembled WGS sequence"/>
</dbReference>
<dbReference type="InterPro" id="IPR042099">
    <property type="entry name" value="ANL_N_sf"/>
</dbReference>
<feature type="region of interest" description="Disordered" evidence="1">
    <location>
        <begin position="419"/>
        <end position="470"/>
    </location>
</feature>
<feature type="compositionally biased region" description="Basic and acidic residues" evidence="1">
    <location>
        <begin position="382"/>
        <end position="393"/>
    </location>
</feature>
<dbReference type="InterPro" id="IPR025110">
    <property type="entry name" value="AMP-bd_C"/>
</dbReference>
<evidence type="ECO:0000259" key="2">
    <source>
        <dbReference type="Pfam" id="PF00501"/>
    </source>
</evidence>
<sequence length="2673" mass="287937">MSSPDATSLPKENANKTPIQPPGTTATTPSKTDSLAPTGTPKAAVPTDPTAAVTTTTTNKNNTSETTTTITTTTTATPAAITATTDAGAANTIVKPSVVSTSPRAGVKDGEALEHSKSGTSSGTVLHPVAKYPLPPPILSTSEPNNKNNTSIVLPEVNVTRANILQDNASEIASDIQEHSQHSDHGSILLIALDDEDNETGQTNGHTIEAVAKEGMSIAPTDNINNNNNNNNNNHNNNSDKNPPASKAVTSGTEVPVSVVNASSTPSSGARVQAPSAAAESPEERPPEEPEETVASYTSPNFEWARILQKRLGKNLSDAQLLARSNSMLASPSILAQSLTQVIPSLQVKETSPLSPGATIKYQTAEELFDRPASIEPSHPTYKPDEQLPRDDPFPSSAFASSSQGPLLLFAPLNPDQLYGKNSTTIPPTAPPPAAENSSQLRVPRSQPQPPLTTSPAHMQQPSHQHTAQQPGLVAVHAIPAQRNSPISIPHSMATATPTQAPRNHLTTLPSGELHQSPLMSRDMGPGARNVRHSIGVHIQDDRLVANSHSNANHRTLNAQNSSSSLVATNMPPAAKDQHGATISNYPIAPIQYTPLTQYKPIKKAHSLPAPVKETPSSAQAPSTGPPTDTAHDQEVAATTPTATAAAQEESKPDPTLTSAAAADTAPQWALEAMSGLSDINFDSTLPAGVAVATALANTSHSTEAPSKAPMIIPPISVRSRSNLSVNDASPGQAKQIQSPFESAQLNIELNHHTTATEQKPIGPTTVDHVNVPASAPLASPTLALLSLQQPSLYSAPLQDPTAPFDQRSSPVKHGQGVQGNHQAGRSISSLREVQTGHPAIERASLDVGHPRRGDTASLSDITPSSTAGVPPMFDLGSGYQISWLPQSRPILPRRDDINSIDVPALTGRQLLPLEPREIQPNKQDPCLQFKHIGEALRHWGLTMPEGNAFANLDGKGIECGSWDWSFTLGRAEMVAKAIHDKTQLRVGSRVALVFRISEVLEFVAAFYGAILAGMVPVLVNQIQEFSEMVYIMTSARVELALTTQFNHQALHKDMRKGSLWPAGVTWWQTDILETWAPKNGQQERSPLLDNELAYIEYTKSASGELKGVAISHLNLMTQCRSLYSSFLWRPALFRDKHNHLQTDPNLTTDASVAHSMDGKANPEKPALSGTVMSWLEPRQQSGLVLGAIMGVFCGNFTVFMEAGITAVSGLWAHSVAAYRANIAFTDYSGIQRLLKNYRINPQATTTPSRPDLRFLHTVYVDVQVNNVRLNREFLDDFLYPLGMIQRFCISNDDLSGLEAASKKCRSDLGLITFLSLPDHGGMIIALRDPLTHPKGADTIELRKTHRMSVLPKPRRPSLDQVEDSSDQGAKKSTADAHGYGSLMNSPVSSLTSGEYLLHRAALRANRIIVLATGKEAFDRRNEEGTILVGAFGYALAQSSVLVVDPETLALSLPDAVGEIWISYPGLPMAFWGLPEHSQEIFQAKPYIVTEETMIPQVYEADGSERMLRTGLLGAVIEGRVVVFGSYWDRLQQDLADPMKTIGFQYEYHHSSDLSQTLFNRVGGISEVSIFECKVNKDFLPVICIEITKESRANGLPINTVAQQVAINARYILQEVNALRSYCIAVWDMNALPRIFKNGRRVVDHALCKVMFTMGRIYKLLYFATFTDDVLFNVPRGDDLGNGFWSRECTAKRQRRQGSAMRFVQYTSNIASSDAYDEKANVFMGKFHNITDIVMWRSMIQPDEAAFVELDSRGKEQRTISFKKFNQRVTGYAMYLEKKCSLKAGDHVILWFSQDLDYVVTLHACWVLGLIPIPLQLPDHPHTNAHQSGVTLAGLGAAMNGPTITGSNATINVASAAANRIIEEKKSAVLTALFCILDEIKVKAILGNMATDDFLKQKTTGTSLRARRAAFSPLYVQTPEAFSTADIFLPAFHNVTKAPKNKQTLGALSGYAPRKEWFAASYPAVYLIDPEVRVGSVASRKLLKLNHETLNSLCRNQKLQFKAHSGQANIACMNIFNGLGFIRGCLSGIYNGGPTVLLQPADVYANPAVWIEAVARYKAHDVALTYPLLEQILQRLDATTSHGTATLETIKNFVICGHGRIQRKALGLNRLTALKLDATSVSLLYSHPLNLMVTSQSDRATGPIRIHVSSKQLRYGIITPTTEGDDQTGIWLEDVGTSQPFGACISGYDSRVRYVRTGDLGFLWNGQQHQLANQGQWNPGQSAVGLFQLFVLGSLDESFHVQGLLHFAADIETTVESSHANVATQGCVAFRTPKGKAICVVKVRKQDPEVLVSMYIPLMHAILDQHQFLPDTIALVGDGVSTARRASDGLKPRDTISGLYLTERLPLLHLHYCHGKPLAPIAGNMLPLSGESPPNSRGSNRSHSQQSNNHPTSVSQPQPTLQPPAATTGSRLLTGIGPAPMSTIRGGTNPAHMYGSGHGGSNNHSPVEPHGGSGNRNSIFGSPLLVANIPMPPGAINPLVQSPLVNNAVGGLGGGGYVPQTQYQQSGYGVVPISAPTAIPVPASTQSHHQQSVSPPNTGMGYPTVTASTIAAQESFGRPISQQGFISSPPHTGGSSNTQTSSTSAGGVTGQTRGPSSSDRPRGLQHQHSHLHQQPSAGGQRATHPRQIRTQEARSSSSEELRLDGKPGSGGAVKNIMKGVNAKWSEMRKAGLN</sequence>
<feature type="region of interest" description="Disordered" evidence="1">
    <location>
        <begin position="2364"/>
        <end position="2456"/>
    </location>
</feature>
<dbReference type="InterPro" id="IPR000873">
    <property type="entry name" value="AMP-dep_synth/lig_dom"/>
</dbReference>
<dbReference type="PANTHER" id="PTHR22754">
    <property type="entry name" value="DISCO-INTERACTING PROTEIN 2 DIP2 -RELATED"/>
    <property type="match status" value="1"/>
</dbReference>
<feature type="compositionally biased region" description="Low complexity" evidence="1">
    <location>
        <begin position="2572"/>
        <end position="2586"/>
    </location>
</feature>
<dbReference type="Pfam" id="PF23024">
    <property type="entry name" value="AMP-dom_DIP2-like"/>
    <property type="match status" value="1"/>
</dbReference>
<proteinExistence type="predicted"/>
<evidence type="ECO:0000313" key="6">
    <source>
        <dbReference type="Proteomes" id="UP000823405"/>
    </source>
</evidence>
<feature type="compositionally biased region" description="Polar residues" evidence="1">
    <location>
        <begin position="2523"/>
        <end position="2537"/>
    </location>
</feature>
<feature type="compositionally biased region" description="Polar residues" evidence="1">
    <location>
        <begin position="615"/>
        <end position="627"/>
    </location>
</feature>
<organism evidence="5 6">
    <name type="scientific">Linnemannia gamsii</name>
    <dbReference type="NCBI Taxonomy" id="64522"/>
    <lineage>
        <taxon>Eukaryota</taxon>
        <taxon>Fungi</taxon>
        <taxon>Fungi incertae sedis</taxon>
        <taxon>Mucoromycota</taxon>
        <taxon>Mortierellomycotina</taxon>
        <taxon>Mortierellomycetes</taxon>
        <taxon>Mortierellales</taxon>
        <taxon>Mortierellaceae</taxon>
        <taxon>Linnemannia</taxon>
    </lineage>
</organism>
<feature type="region of interest" description="Disordered" evidence="1">
    <location>
        <begin position="607"/>
        <end position="663"/>
    </location>
</feature>
<feature type="domain" description="AMP-dependent synthetase/ligase" evidence="2">
    <location>
        <begin position="971"/>
        <end position="1241"/>
    </location>
</feature>
<protein>
    <recommendedName>
        <fullName evidence="7">Acetyl-CoA synthetase-like protein</fullName>
    </recommendedName>
</protein>
<feature type="compositionally biased region" description="Low complexity" evidence="1">
    <location>
        <begin position="637"/>
        <end position="647"/>
    </location>
</feature>
<reference evidence="5" key="1">
    <citation type="journal article" date="2020" name="Fungal Divers.">
        <title>Resolving the Mortierellaceae phylogeny through synthesis of multi-gene phylogenetics and phylogenomics.</title>
        <authorList>
            <person name="Vandepol N."/>
            <person name="Liber J."/>
            <person name="Desiro A."/>
            <person name="Na H."/>
            <person name="Kennedy M."/>
            <person name="Barry K."/>
            <person name="Grigoriev I.V."/>
            <person name="Miller A.N."/>
            <person name="O'Donnell K."/>
            <person name="Stajich J.E."/>
            <person name="Bonito G."/>
        </authorList>
    </citation>
    <scope>NUCLEOTIDE SEQUENCE</scope>
    <source>
        <strain evidence="5">NVP60</strain>
    </source>
</reference>
<evidence type="ECO:0000259" key="4">
    <source>
        <dbReference type="Pfam" id="PF24919"/>
    </source>
</evidence>
<feature type="compositionally biased region" description="Basic and acidic residues" evidence="1">
    <location>
        <begin position="106"/>
        <end position="117"/>
    </location>
</feature>
<feature type="region of interest" description="Disordered" evidence="1">
    <location>
        <begin position="2560"/>
        <end position="2654"/>
    </location>
</feature>
<dbReference type="Gene3D" id="3.40.50.12780">
    <property type="entry name" value="N-terminal domain of ligase-like"/>
    <property type="match status" value="4"/>
</dbReference>
<feature type="compositionally biased region" description="Low complexity" evidence="1">
    <location>
        <begin position="2375"/>
        <end position="2408"/>
    </location>
</feature>
<feature type="compositionally biased region" description="Polar residues" evidence="1">
    <location>
        <begin position="15"/>
        <end position="37"/>
    </location>
</feature>
<feature type="compositionally biased region" description="Basic and acidic residues" evidence="1">
    <location>
        <begin position="2629"/>
        <end position="2645"/>
    </location>
</feature>
<evidence type="ECO:0000256" key="1">
    <source>
        <dbReference type="SAM" id="MobiDB-lite"/>
    </source>
</evidence>
<feature type="domain" description="Meiotically up-regulated gene 62 protein-like alpha-beta" evidence="4">
    <location>
        <begin position="1540"/>
        <end position="1675"/>
    </location>
</feature>
<feature type="compositionally biased region" description="Polar residues" evidence="1">
    <location>
        <begin position="2560"/>
        <end position="2570"/>
    </location>
</feature>
<feature type="domain" description="AMP-binding enzyme C-terminal" evidence="3">
    <location>
        <begin position="2237"/>
        <end position="2347"/>
    </location>
</feature>
<dbReference type="InterPro" id="IPR056881">
    <property type="entry name" value="Mug62_dom"/>
</dbReference>